<reference evidence="2" key="1">
    <citation type="journal article" date="2012" name="J. Bacteriol.">
        <title>Genome Sequence of Streptomyces auratus Strain AGR0001, a Phoslactomycin-Producing Actinomycete.</title>
        <authorList>
            <person name="Han X."/>
            <person name="Li M."/>
            <person name="Ding Z."/>
            <person name="Zhao J."/>
            <person name="Ji K."/>
            <person name="Wen M."/>
            <person name="Lu T."/>
        </authorList>
    </citation>
    <scope>NUCLEOTIDE SEQUENCE [LARGE SCALE GENOMIC DNA]</scope>
    <source>
        <strain evidence="2">AGR0001</strain>
    </source>
</reference>
<evidence type="ECO:0000313" key="2">
    <source>
        <dbReference type="EMBL" id="EJJ08108.1"/>
    </source>
</evidence>
<proteinExistence type="predicted"/>
<dbReference type="RefSeq" id="WP_006602548.1">
    <property type="nucleotide sequence ID" value="NZ_CP072931.1"/>
</dbReference>
<dbReference type="EMBL" id="CP072931">
    <property type="protein sequence ID" value="QTZ94607.1"/>
    <property type="molecule type" value="Genomic_DNA"/>
</dbReference>
<reference evidence="3" key="2">
    <citation type="submission" date="2021-04" db="EMBL/GenBank/DDBJ databases">
        <authorList>
            <person name="Wen M.-L."/>
            <person name="Han X.-L."/>
            <person name="Xiong J."/>
        </authorList>
    </citation>
    <scope>NUCLEOTIDE SEQUENCE</scope>
    <source>
        <strain evidence="3">AGR0001</strain>
    </source>
</reference>
<accession>J2K5L3</accession>
<dbReference type="EMBL" id="AJGV01000041">
    <property type="protein sequence ID" value="EJJ08108.1"/>
    <property type="molecule type" value="Genomic_DNA"/>
</dbReference>
<organism evidence="2">
    <name type="scientific">Streptomyces auratus AGR0001</name>
    <dbReference type="NCBI Taxonomy" id="1160718"/>
    <lineage>
        <taxon>Bacteria</taxon>
        <taxon>Bacillati</taxon>
        <taxon>Actinomycetota</taxon>
        <taxon>Actinomycetes</taxon>
        <taxon>Kitasatosporales</taxon>
        <taxon>Streptomycetaceae</taxon>
        <taxon>Streptomyces</taxon>
    </lineage>
</organism>
<protein>
    <recommendedName>
        <fullName evidence="5">L-2-amino-thiazoline-4-carboxylic acid hydrolase</fullName>
    </recommendedName>
</protein>
<dbReference type="eggNOG" id="ENOG503455N">
    <property type="taxonomic scope" value="Bacteria"/>
</dbReference>
<dbReference type="Proteomes" id="UP000009036">
    <property type="component" value="Chromosome"/>
</dbReference>
<gene>
    <name evidence="3" type="ORF">SU9_026760</name>
    <name evidence="2" type="ORF">SU9_04841</name>
</gene>
<evidence type="ECO:0000313" key="4">
    <source>
        <dbReference type="Proteomes" id="UP000009036"/>
    </source>
</evidence>
<feature type="compositionally biased region" description="Basic and acidic residues" evidence="1">
    <location>
        <begin position="221"/>
        <end position="230"/>
    </location>
</feature>
<dbReference type="STRING" id="1160718.SU9_04841"/>
<dbReference type="PATRIC" id="fig|1160718.3.peg.996"/>
<name>J2K5L3_9ACTN</name>
<dbReference type="AlphaFoldDB" id="J2K5L3"/>
<dbReference type="KEGG" id="sauh:SU9_026760"/>
<sequence length="230" mass="25637">MTAQETGKPATTPVGELENELTVALRQFWWLHDARWYQGVKKRFGQEVANEINAEALRFVGRRVGSWYANREGTPDVCSPAALQDVIETITRIMTNEGMMRSHTEPDPDGGGGIQTVITEHFALRMLRAARSLEGYDCPCLDMRGGWFEGLGVDVRDENRECMRTGGAVCRFHTETVQTESAETESAETTSAETESVETESVETESVETESVETESAETASVERKELYRS</sequence>
<evidence type="ECO:0000256" key="1">
    <source>
        <dbReference type="SAM" id="MobiDB-lite"/>
    </source>
</evidence>
<evidence type="ECO:0000313" key="3">
    <source>
        <dbReference type="EMBL" id="QTZ94607.1"/>
    </source>
</evidence>
<feature type="compositionally biased region" description="Acidic residues" evidence="1">
    <location>
        <begin position="195"/>
        <end position="216"/>
    </location>
</feature>
<evidence type="ECO:0008006" key="5">
    <source>
        <dbReference type="Google" id="ProtNLM"/>
    </source>
</evidence>
<keyword evidence="4" id="KW-1185">Reference proteome</keyword>
<dbReference type="HOGENOM" id="CLU_1204214_0_0_11"/>
<feature type="region of interest" description="Disordered" evidence="1">
    <location>
        <begin position="175"/>
        <end position="230"/>
    </location>
</feature>